<feature type="region of interest" description="Disordered" evidence="1">
    <location>
        <begin position="94"/>
        <end position="121"/>
    </location>
</feature>
<sequence>MLVFRLRNRFLFHNDLKHLTELRMTDSAKPRENSCFYKSALVQLLVTVTGPGVLRSAEMGITSAGMQSRDAECGEHIYTRMVRQIKQKTTVHYLVSPPRPPRKTNPQAKTPISTRLEVATR</sequence>
<dbReference type="AlphaFoldDB" id="B7LPQ7"/>
<dbReference type="Proteomes" id="UP000000745">
    <property type="component" value="Chromosome"/>
</dbReference>
<keyword evidence="3" id="KW-1185">Reference proteome</keyword>
<reference evidence="3" key="1">
    <citation type="journal article" date="2009" name="PLoS Genet.">
        <title>Organised genome dynamics in the Escherichia coli species results in highly diverse adaptive paths.</title>
        <authorList>
            <person name="Touchon M."/>
            <person name="Hoede C."/>
            <person name="Tenaillon O."/>
            <person name="Barbe V."/>
            <person name="Baeriswyl S."/>
            <person name="Bidet P."/>
            <person name="Bingen E."/>
            <person name="Bonacorsi S."/>
            <person name="Bouchier C."/>
            <person name="Bouvet O."/>
            <person name="Calteau A."/>
            <person name="Chiapello H."/>
            <person name="Clermont O."/>
            <person name="Cruveiller S."/>
            <person name="Danchin A."/>
            <person name="Diard M."/>
            <person name="Dossat C."/>
            <person name="Karoui M.E."/>
            <person name="Frapy E."/>
            <person name="Garry L."/>
            <person name="Ghigo J.M."/>
            <person name="Gilles A.M."/>
            <person name="Johnson J."/>
            <person name="Le Bouguenec C."/>
            <person name="Lescat M."/>
            <person name="Mangenot S."/>
            <person name="Martinez-Jehanne V."/>
            <person name="Matic I."/>
            <person name="Nassif X."/>
            <person name="Oztas S."/>
            <person name="Petit M.A."/>
            <person name="Pichon C."/>
            <person name="Rouy Z."/>
            <person name="Ruf C.S."/>
            <person name="Schneider D."/>
            <person name="Tourret J."/>
            <person name="Vacherie B."/>
            <person name="Vallenet D."/>
            <person name="Medigue C."/>
            <person name="Rocha E.P.C."/>
            <person name="Denamur E."/>
        </authorList>
    </citation>
    <scope>NUCLEOTIDE SEQUENCE [LARGE SCALE GENOMIC DNA]</scope>
    <source>
        <strain evidence="3">ATCC 35469 / DSM 13698 / BCRC 15582 / CCUG 18766 / IAM 14443 / JCM 21226 / LMG 7866 / NBRC 102419 / NCTC 12128 / CDC 0568-73</strain>
    </source>
</reference>
<evidence type="ECO:0000313" key="3">
    <source>
        <dbReference type="Proteomes" id="UP000000745"/>
    </source>
</evidence>
<protein>
    <submittedName>
        <fullName evidence="2">Uncharacterized protein</fullName>
    </submittedName>
</protein>
<name>B7LPQ7_ESCF3</name>
<dbReference type="HOGENOM" id="CLU_2034547_0_0_6"/>
<gene>
    <name evidence="2" type="ordered locus">EFER_2879</name>
</gene>
<dbReference type="Pfam" id="PF17430">
    <property type="entry name" value="YqgC"/>
    <property type="match status" value="1"/>
</dbReference>
<proteinExistence type="predicted"/>
<accession>B7LPQ7</accession>
<dbReference type="InterPro" id="IPR020102">
    <property type="entry name" value="YqgC-like"/>
</dbReference>
<dbReference type="EMBL" id="CU928158">
    <property type="protein sequence ID" value="CAQ90372.1"/>
    <property type="molecule type" value="Genomic_DNA"/>
</dbReference>
<feature type="compositionally biased region" description="Polar residues" evidence="1">
    <location>
        <begin position="104"/>
        <end position="113"/>
    </location>
</feature>
<evidence type="ECO:0000313" key="2">
    <source>
        <dbReference type="EMBL" id="CAQ90372.1"/>
    </source>
</evidence>
<evidence type="ECO:0000256" key="1">
    <source>
        <dbReference type="SAM" id="MobiDB-lite"/>
    </source>
</evidence>
<organism evidence="2 3">
    <name type="scientific">Escherichia fergusonii (strain ATCC 35469 / DSM 13698 / CCUG 18766 / IAM 14443 / JCM 21226 / LMG 7866 / NBRC 102419 / NCTC 12128 / CDC 0568-73)</name>
    <dbReference type="NCBI Taxonomy" id="585054"/>
    <lineage>
        <taxon>Bacteria</taxon>
        <taxon>Pseudomonadati</taxon>
        <taxon>Pseudomonadota</taxon>
        <taxon>Gammaproteobacteria</taxon>
        <taxon>Enterobacterales</taxon>
        <taxon>Enterobacteriaceae</taxon>
        <taxon>Escherichia</taxon>
    </lineage>
</organism>
<dbReference type="KEGG" id="efe:EFER_2879"/>